<comment type="caution">
    <text evidence="2">The sequence shown here is derived from an EMBL/GenBank/DDBJ whole genome shotgun (WGS) entry which is preliminary data.</text>
</comment>
<feature type="compositionally biased region" description="Low complexity" evidence="1">
    <location>
        <begin position="254"/>
        <end position="268"/>
    </location>
</feature>
<name>A0A811KRS1_9BILA</name>
<sequence length="345" mass="38508">MTAVANPDLNLAAAGWDRETLNNLQLYSNSYNLNLFGDMNETSSSSSSTLSFNKMKPADVHLMLARAIHRRKSILFAQPGRGSNVTQQRKEEEWESLRKEMVANGVSRFERKTWQTVRDVDFQQIRRKAIHRQTLAQQGHGAMPETEFDVIMMEILNSNETRFGVLEFKNENGSSPASERYTESPQNTFDTQSQAVANLLNMLSSQTAGADAMAQFSVLSTPQIEESKPTEKRATSNVSAAPTESSSANSVHNESVQPVPASPSASAESMKRDILLSQLRTQQLYEKAAEKQLEKSEFEAELAKMKLEQYKLELAQSKEAVDNKADDDDYEGPSMKRARTAEPSV</sequence>
<dbReference type="AlphaFoldDB" id="A0A811KRS1"/>
<keyword evidence="3" id="KW-1185">Reference proteome</keyword>
<feature type="region of interest" description="Disordered" evidence="1">
    <location>
        <begin position="315"/>
        <end position="345"/>
    </location>
</feature>
<feature type="region of interest" description="Disordered" evidence="1">
    <location>
        <begin position="169"/>
        <end position="188"/>
    </location>
</feature>
<feature type="compositionally biased region" description="Basic and acidic residues" evidence="1">
    <location>
        <begin position="225"/>
        <end position="234"/>
    </location>
</feature>
<dbReference type="EMBL" id="CAJFDH010000004">
    <property type="protein sequence ID" value="CAD5218859.1"/>
    <property type="molecule type" value="Genomic_DNA"/>
</dbReference>
<dbReference type="EMBL" id="CAJFCW020000004">
    <property type="protein sequence ID" value="CAG9111977.1"/>
    <property type="molecule type" value="Genomic_DNA"/>
</dbReference>
<dbReference type="Proteomes" id="UP000783686">
    <property type="component" value="Unassembled WGS sequence"/>
</dbReference>
<reference evidence="2" key="1">
    <citation type="submission" date="2020-09" db="EMBL/GenBank/DDBJ databases">
        <authorList>
            <person name="Kikuchi T."/>
        </authorList>
    </citation>
    <scope>NUCLEOTIDE SEQUENCE</scope>
    <source>
        <strain evidence="2">SH1</strain>
    </source>
</reference>
<organism evidence="2 3">
    <name type="scientific">Bursaphelenchus okinawaensis</name>
    <dbReference type="NCBI Taxonomy" id="465554"/>
    <lineage>
        <taxon>Eukaryota</taxon>
        <taxon>Metazoa</taxon>
        <taxon>Ecdysozoa</taxon>
        <taxon>Nematoda</taxon>
        <taxon>Chromadorea</taxon>
        <taxon>Rhabditida</taxon>
        <taxon>Tylenchina</taxon>
        <taxon>Tylenchomorpha</taxon>
        <taxon>Aphelenchoidea</taxon>
        <taxon>Aphelenchoididae</taxon>
        <taxon>Bursaphelenchus</taxon>
    </lineage>
</organism>
<feature type="compositionally biased region" description="Polar residues" evidence="1">
    <location>
        <begin position="171"/>
        <end position="188"/>
    </location>
</feature>
<evidence type="ECO:0000313" key="2">
    <source>
        <dbReference type="EMBL" id="CAD5218859.1"/>
    </source>
</evidence>
<evidence type="ECO:0000256" key="1">
    <source>
        <dbReference type="SAM" id="MobiDB-lite"/>
    </source>
</evidence>
<evidence type="ECO:0008006" key="4">
    <source>
        <dbReference type="Google" id="ProtNLM"/>
    </source>
</evidence>
<dbReference type="OrthoDB" id="5794662at2759"/>
<feature type="region of interest" description="Disordered" evidence="1">
    <location>
        <begin position="222"/>
        <end position="269"/>
    </location>
</feature>
<accession>A0A811KRS1</accession>
<feature type="compositionally biased region" description="Polar residues" evidence="1">
    <location>
        <begin position="235"/>
        <end position="253"/>
    </location>
</feature>
<gene>
    <name evidence="2" type="ORF">BOKJ2_LOCUS8069</name>
</gene>
<protein>
    <recommendedName>
        <fullName evidence="4">Regulatory protein zeste</fullName>
    </recommendedName>
</protein>
<evidence type="ECO:0000313" key="3">
    <source>
        <dbReference type="Proteomes" id="UP000614601"/>
    </source>
</evidence>
<dbReference type="Proteomes" id="UP000614601">
    <property type="component" value="Unassembled WGS sequence"/>
</dbReference>
<proteinExistence type="predicted"/>